<name>A0A9P7JC78_9AGAM</name>
<dbReference type="OrthoDB" id="2693280at2759"/>
<organism evidence="2 3">
    <name type="scientific">Suillus subaureus</name>
    <dbReference type="NCBI Taxonomy" id="48587"/>
    <lineage>
        <taxon>Eukaryota</taxon>
        <taxon>Fungi</taxon>
        <taxon>Dikarya</taxon>
        <taxon>Basidiomycota</taxon>
        <taxon>Agaricomycotina</taxon>
        <taxon>Agaricomycetes</taxon>
        <taxon>Agaricomycetidae</taxon>
        <taxon>Boletales</taxon>
        <taxon>Suillineae</taxon>
        <taxon>Suillaceae</taxon>
        <taxon>Suillus</taxon>
    </lineage>
</organism>
<comment type="caution">
    <text evidence="2">The sequence shown here is derived from an EMBL/GenBank/DDBJ whole genome shotgun (WGS) entry which is preliminary data.</text>
</comment>
<evidence type="ECO:0000256" key="1">
    <source>
        <dbReference type="SAM" id="MobiDB-lite"/>
    </source>
</evidence>
<feature type="compositionally biased region" description="Pro residues" evidence="1">
    <location>
        <begin position="233"/>
        <end position="249"/>
    </location>
</feature>
<feature type="region of interest" description="Disordered" evidence="1">
    <location>
        <begin position="210"/>
        <end position="310"/>
    </location>
</feature>
<accession>A0A9P7JC78</accession>
<dbReference type="RefSeq" id="XP_041191648.1">
    <property type="nucleotide sequence ID" value="XM_041340404.1"/>
</dbReference>
<feature type="compositionally biased region" description="Low complexity" evidence="1">
    <location>
        <begin position="289"/>
        <end position="299"/>
    </location>
</feature>
<reference evidence="2" key="1">
    <citation type="journal article" date="2020" name="New Phytol.">
        <title>Comparative genomics reveals dynamic genome evolution in host specialist ectomycorrhizal fungi.</title>
        <authorList>
            <person name="Lofgren L.A."/>
            <person name="Nguyen N.H."/>
            <person name="Vilgalys R."/>
            <person name="Ruytinx J."/>
            <person name="Liao H.L."/>
            <person name="Branco S."/>
            <person name="Kuo A."/>
            <person name="LaButti K."/>
            <person name="Lipzen A."/>
            <person name="Andreopoulos W."/>
            <person name="Pangilinan J."/>
            <person name="Riley R."/>
            <person name="Hundley H."/>
            <person name="Na H."/>
            <person name="Barry K."/>
            <person name="Grigoriev I.V."/>
            <person name="Stajich J.E."/>
            <person name="Kennedy P.G."/>
        </authorList>
    </citation>
    <scope>NUCLEOTIDE SEQUENCE</scope>
    <source>
        <strain evidence="2">MN1</strain>
    </source>
</reference>
<dbReference type="EMBL" id="JABBWG010000022">
    <property type="protein sequence ID" value="KAG1814012.1"/>
    <property type="molecule type" value="Genomic_DNA"/>
</dbReference>
<dbReference type="Proteomes" id="UP000807769">
    <property type="component" value="Unassembled WGS sequence"/>
</dbReference>
<evidence type="ECO:0000313" key="3">
    <source>
        <dbReference type="Proteomes" id="UP000807769"/>
    </source>
</evidence>
<dbReference type="GeneID" id="64634420"/>
<feature type="region of interest" description="Disordered" evidence="1">
    <location>
        <begin position="349"/>
        <end position="380"/>
    </location>
</feature>
<gene>
    <name evidence="2" type="ORF">BJ212DRAFT_1482357</name>
</gene>
<sequence>MFAVLQGFKQMLKLTKRQWSCPQIHPHPVEEGNLEDPPKPARLKRIVHWTRAQDLHCTDTLVTHLTTNPSNACTLFYKGKKTTSSSTEEHPSGRDKGDIHQILSKLIFKNDSKYSALYAEDPKKFDVSVATTAPHKKLFRDQHNKFNKTGAGITPLDEHAATNLHKQVLLKSPWYDQLHPFLFSNPTIGVKIFTSQPEVDHTTNYYSLVCPHGGAGPSTNPPSPQLPQLHPQNPQPHPPDPQPLPPDPQLPLWSPPDTSTQCVPLSIQPCPMGAQHTPPSTLHPPPPHFSSTGGSPIDNPDGDLDDDPHTNENNPFFAPLGNTLGMLGRGDVDMDNDNGMELDSSHHRVISLDSPPSGKAPDTNTPQLQGIWLSSLPLSS</sequence>
<dbReference type="AlphaFoldDB" id="A0A9P7JC78"/>
<evidence type="ECO:0000313" key="2">
    <source>
        <dbReference type="EMBL" id="KAG1814012.1"/>
    </source>
</evidence>
<protein>
    <submittedName>
        <fullName evidence="2">Uncharacterized protein</fullName>
    </submittedName>
</protein>
<keyword evidence="3" id="KW-1185">Reference proteome</keyword>
<proteinExistence type="predicted"/>